<reference evidence="1" key="1">
    <citation type="journal article" date="2011" name="PLoS Biol.">
        <title>Gene gain and loss during evolution of obligate parasitism in the white rust pathogen of Arabidopsis thaliana.</title>
        <authorList>
            <person name="Kemen E."/>
            <person name="Gardiner A."/>
            <person name="Schultz-Larsen T."/>
            <person name="Kemen A.C."/>
            <person name="Balmuth A.L."/>
            <person name="Robert-Seilaniantz A."/>
            <person name="Bailey K."/>
            <person name="Holub E."/>
            <person name="Studholme D.J."/>
            <person name="Maclean D."/>
            <person name="Jones J.D."/>
        </authorList>
    </citation>
    <scope>NUCLEOTIDE SEQUENCE</scope>
</reference>
<sequence>MTIQIWKKLYDDAFVGMDGNTPTKLLHEAFRSNAIEEQGSHSGQGILDLIISLEDIEVLVLSMSVDEKIRLLQLQAILRLILCRFPSNDRLDHFDHVFTLLDRVAILLDLRKPVSMSQDDDESPPFLSFIKDKIAPNVSASMATRILKYYEIELDDSIPNVKNAALKKVFSAPTLNPRTLATEPRSDVSTVLSFTEKLDLNDQLTGREVKKKSNVSFNTFIKREEFQ</sequence>
<organism evidence="1">
    <name type="scientific">Albugo laibachii Nc14</name>
    <dbReference type="NCBI Taxonomy" id="890382"/>
    <lineage>
        <taxon>Eukaryota</taxon>
        <taxon>Sar</taxon>
        <taxon>Stramenopiles</taxon>
        <taxon>Oomycota</taxon>
        <taxon>Peronosporomycetes</taxon>
        <taxon>Albuginales</taxon>
        <taxon>Albuginaceae</taxon>
        <taxon>Albugo</taxon>
    </lineage>
</organism>
<gene>
    <name evidence="1" type="primary">AlNc14C618G12256</name>
    <name evidence="1" type="ORF">ALNC14_137950</name>
</gene>
<name>F0X1G5_9STRA</name>
<dbReference type="AlphaFoldDB" id="F0X1G5"/>
<accession>F0X1G5</accession>
<reference evidence="1" key="2">
    <citation type="submission" date="2011-02" db="EMBL/GenBank/DDBJ databases">
        <authorList>
            <person name="MacLean D."/>
        </authorList>
    </citation>
    <scope>NUCLEOTIDE SEQUENCE</scope>
</reference>
<dbReference type="HOGENOM" id="CLU_1221559_0_0_1"/>
<evidence type="ECO:0000313" key="1">
    <source>
        <dbReference type="EMBL" id="CCA27651.1"/>
    </source>
</evidence>
<protein>
    <submittedName>
        <fullName evidence="1">AlNc14C618G12256 protein</fullName>
    </submittedName>
</protein>
<proteinExistence type="predicted"/>
<dbReference type="EMBL" id="FR824627">
    <property type="protein sequence ID" value="CCA27651.1"/>
    <property type="molecule type" value="Genomic_DNA"/>
</dbReference>